<evidence type="ECO:0000313" key="5">
    <source>
        <dbReference type="Proteomes" id="UP000282386"/>
    </source>
</evidence>
<dbReference type="InterPro" id="IPR025745">
    <property type="entry name" value="Mrr-like_N_dom"/>
</dbReference>
<dbReference type="SUPFAM" id="SSF52980">
    <property type="entry name" value="Restriction endonuclease-like"/>
    <property type="match status" value="1"/>
</dbReference>
<feature type="domain" description="Restriction endonuclease type IV Mrr" evidence="2">
    <location>
        <begin position="173"/>
        <end position="293"/>
    </location>
</feature>
<dbReference type="GO" id="GO:0015666">
    <property type="term" value="F:restriction endodeoxyribonuclease activity"/>
    <property type="evidence" value="ECO:0007669"/>
    <property type="project" value="TreeGrafter"/>
</dbReference>
<dbReference type="InterPro" id="IPR011856">
    <property type="entry name" value="tRNA_endonuc-like_dom_sf"/>
</dbReference>
<accession>A0A7Z9A5E4</accession>
<dbReference type="Pfam" id="PF14338">
    <property type="entry name" value="Mrr_N"/>
    <property type="match status" value="1"/>
</dbReference>
<dbReference type="Pfam" id="PF04471">
    <property type="entry name" value="Mrr_cat"/>
    <property type="match status" value="1"/>
</dbReference>
<evidence type="ECO:0000259" key="2">
    <source>
        <dbReference type="Pfam" id="PF04471"/>
    </source>
</evidence>
<dbReference type="PANTHER" id="PTHR30015">
    <property type="entry name" value="MRR RESTRICTION SYSTEM PROTEIN"/>
    <property type="match status" value="1"/>
</dbReference>
<dbReference type="InterPro" id="IPR052906">
    <property type="entry name" value="Type_IV_Methyl-Rstrct_Enzyme"/>
</dbReference>
<name>A0A7Z9A5E4_9MICC</name>
<dbReference type="EMBL" id="LR134479">
    <property type="protein sequence ID" value="VEI23127.1"/>
    <property type="molecule type" value="Genomic_DNA"/>
</dbReference>
<dbReference type="InterPro" id="IPR011335">
    <property type="entry name" value="Restrct_endonuc-II-like"/>
</dbReference>
<dbReference type="Proteomes" id="UP000282386">
    <property type="component" value="Chromosome"/>
</dbReference>
<dbReference type="InterPro" id="IPR007560">
    <property type="entry name" value="Restrct_endonuc_IV_Mrr"/>
</dbReference>
<dbReference type="Gene3D" id="3.40.1350.10">
    <property type="match status" value="1"/>
</dbReference>
<dbReference type="PANTHER" id="PTHR30015:SF7">
    <property type="entry name" value="TYPE IV METHYL-DIRECTED RESTRICTION ENZYME ECOKMRR"/>
    <property type="match status" value="1"/>
</dbReference>
<sequence length="319" mass="34449">MSSEPVLPESSPLPKLHEFMPAVLSYLSDGSVRTSKEIRSAVAEVLSLSSRQLAAKLPSGRLVYADRTYWAYKYLEQWGAVKSPQHAHFVITDKGRALMAQYPHGVPAEVTLEITRAGRARPKRPKGSANTDINSVDNVPAEVSSSTPEELITANVAQLEAALAQDILERVRVLSPSAFEQLVVDVLLAMGYGGSEGRGMVTQASNDGGIDGVIDQDALGLSKIYVQAKRYGEKNSVGRPEVQSFVGAMHGQATQGVFITSGSFTSGAREYAQNLGGGLSLVLIDGERLARLMIKYRVGVQVARTYTVMKLDEDFFVDS</sequence>
<protein>
    <submittedName>
        <fullName evidence="4">EcoKMrr</fullName>
    </submittedName>
</protein>
<feature type="domain" description="Restriction system protein Mrr-like N-terminal" evidence="3">
    <location>
        <begin position="17"/>
        <end position="100"/>
    </location>
</feature>
<gene>
    <name evidence="4" type="primary">mrr</name>
    <name evidence="4" type="ORF">NCTC10207_01224</name>
</gene>
<reference evidence="4 5" key="1">
    <citation type="submission" date="2018-12" db="EMBL/GenBank/DDBJ databases">
        <authorList>
            <consortium name="Pathogen Informatics"/>
        </authorList>
    </citation>
    <scope>NUCLEOTIDE SEQUENCE [LARGE SCALE GENOMIC DNA]</scope>
    <source>
        <strain evidence="4 5">NCTC10207</strain>
    </source>
</reference>
<dbReference type="AlphaFoldDB" id="A0A7Z9A5E4"/>
<evidence type="ECO:0000259" key="3">
    <source>
        <dbReference type="Pfam" id="PF14338"/>
    </source>
</evidence>
<dbReference type="GO" id="GO:0003677">
    <property type="term" value="F:DNA binding"/>
    <property type="evidence" value="ECO:0007669"/>
    <property type="project" value="InterPro"/>
</dbReference>
<feature type="region of interest" description="Disordered" evidence="1">
    <location>
        <begin position="119"/>
        <end position="142"/>
    </location>
</feature>
<evidence type="ECO:0000256" key="1">
    <source>
        <dbReference type="SAM" id="MobiDB-lite"/>
    </source>
</evidence>
<proteinExistence type="predicted"/>
<dbReference type="RefSeq" id="WP_126500081.1">
    <property type="nucleotide sequence ID" value="NZ_LR134479.1"/>
</dbReference>
<organism evidence="4 5">
    <name type="scientific">Rothia aeria</name>
    <dbReference type="NCBI Taxonomy" id="172042"/>
    <lineage>
        <taxon>Bacteria</taxon>
        <taxon>Bacillati</taxon>
        <taxon>Actinomycetota</taxon>
        <taxon>Actinomycetes</taxon>
        <taxon>Micrococcales</taxon>
        <taxon>Micrococcaceae</taxon>
        <taxon>Rothia</taxon>
    </lineage>
</organism>
<dbReference type="GO" id="GO:0009307">
    <property type="term" value="P:DNA restriction-modification system"/>
    <property type="evidence" value="ECO:0007669"/>
    <property type="project" value="InterPro"/>
</dbReference>
<feature type="compositionally biased region" description="Polar residues" evidence="1">
    <location>
        <begin position="128"/>
        <end position="142"/>
    </location>
</feature>
<evidence type="ECO:0000313" key="4">
    <source>
        <dbReference type="EMBL" id="VEI23127.1"/>
    </source>
</evidence>